<protein>
    <recommendedName>
        <fullName evidence="4">Lipoprotein</fullName>
    </recommendedName>
</protein>
<dbReference type="AlphaFoldDB" id="A0A0W0WXB9"/>
<dbReference type="Proteomes" id="UP000054858">
    <property type="component" value="Unassembled WGS sequence"/>
</dbReference>
<dbReference type="EMBL" id="LNYP01000031">
    <property type="protein sequence ID" value="KTD36929.1"/>
    <property type="molecule type" value="Genomic_DNA"/>
</dbReference>
<organism evidence="2 3">
    <name type="scientific">Legionella oakridgensis</name>
    <dbReference type="NCBI Taxonomy" id="29423"/>
    <lineage>
        <taxon>Bacteria</taxon>
        <taxon>Pseudomonadati</taxon>
        <taxon>Pseudomonadota</taxon>
        <taxon>Gammaproteobacteria</taxon>
        <taxon>Legionellales</taxon>
        <taxon>Legionellaceae</taxon>
        <taxon>Legionella</taxon>
    </lineage>
</organism>
<evidence type="ECO:0000313" key="3">
    <source>
        <dbReference type="Proteomes" id="UP000054858"/>
    </source>
</evidence>
<evidence type="ECO:0000313" key="2">
    <source>
        <dbReference type="EMBL" id="KTD36929.1"/>
    </source>
</evidence>
<comment type="caution">
    <text evidence="2">The sequence shown here is derived from an EMBL/GenBank/DDBJ whole genome shotgun (WGS) entry which is preliminary data.</text>
</comment>
<feature type="signal peptide" evidence="1">
    <location>
        <begin position="1"/>
        <end position="23"/>
    </location>
</feature>
<evidence type="ECO:0000256" key="1">
    <source>
        <dbReference type="SAM" id="SignalP"/>
    </source>
</evidence>
<sequence length="355" mass="40154">MLRICFSYYFVFAFMLFITSCTNQGTAQIASNRLGYNNALHSSDAQQQLLNIVRSRYMDPPYFLNVNNIVSQFSYQKQINSTVSNNRNMPRPATVYSVGAGAGVTETPTITLEPLVGKKYIDMLLTPVDFSVLYMFLHEGWGLGHILNLLVQEIGKYKNISLASPYPNWKEFAEFAHTLDEIQYAELLRIQEVQLNGQPSVKLGVSDFSRLNKKQRAMLAGIGLTRETPTIFFSRHPSNKRNEIYVKTRTVFGIFNYLSKGVEVPESDIKQGTVPLIPLKNGKVFHWPVVTKNILHVKTSKTKPKNATVCVMYRNNWFYIADDDIQSKETLDFLAIITAVYQGAMGTSAPVFTIS</sequence>
<dbReference type="PATRIC" id="fig|29423.5.peg.2167"/>
<proteinExistence type="predicted"/>
<gene>
    <name evidence="2" type="ORF">Loak_2065</name>
</gene>
<name>A0A0W0WXB9_9GAMM</name>
<reference evidence="2 3" key="1">
    <citation type="submission" date="2015-11" db="EMBL/GenBank/DDBJ databases">
        <title>Genomic analysis of 38 Legionella species identifies large and diverse effector repertoires.</title>
        <authorList>
            <person name="Burstein D."/>
            <person name="Amaro F."/>
            <person name="Zusman T."/>
            <person name="Lifshitz Z."/>
            <person name="Cohen O."/>
            <person name="Gilbert J.A."/>
            <person name="Pupko T."/>
            <person name="Shuman H.A."/>
            <person name="Segal G."/>
        </authorList>
    </citation>
    <scope>NUCLEOTIDE SEQUENCE [LARGE SCALE GENOMIC DNA]</scope>
    <source>
        <strain evidence="2 3">Oak Ridge-10</strain>
    </source>
</reference>
<feature type="chain" id="PRO_5006915930" description="Lipoprotein" evidence="1">
    <location>
        <begin position="24"/>
        <end position="355"/>
    </location>
</feature>
<dbReference type="PROSITE" id="PS51257">
    <property type="entry name" value="PROKAR_LIPOPROTEIN"/>
    <property type="match status" value="1"/>
</dbReference>
<dbReference type="RefSeq" id="WP_042238916.1">
    <property type="nucleotide sequence ID" value="NZ_LCUA01000001.1"/>
</dbReference>
<keyword evidence="1" id="KW-0732">Signal</keyword>
<accession>A0A0W0WXB9</accession>
<evidence type="ECO:0008006" key="4">
    <source>
        <dbReference type="Google" id="ProtNLM"/>
    </source>
</evidence>